<dbReference type="GO" id="GO:0019391">
    <property type="term" value="P:glucuronoside catabolic process"/>
    <property type="evidence" value="ECO:0007669"/>
    <property type="project" value="TreeGrafter"/>
</dbReference>
<dbReference type="Gene3D" id="2.60.120.260">
    <property type="entry name" value="Galactose-binding domain-like"/>
    <property type="match status" value="1"/>
</dbReference>
<evidence type="ECO:0000256" key="6">
    <source>
        <dbReference type="SAM" id="SignalP"/>
    </source>
</evidence>
<dbReference type="InterPro" id="IPR036156">
    <property type="entry name" value="Beta-gal/glucu_dom_sf"/>
</dbReference>
<dbReference type="PRINTS" id="PR00132">
    <property type="entry name" value="GLHYDRLASE2"/>
</dbReference>
<protein>
    <recommendedName>
        <fullName evidence="3">Beta-glucuronidase</fullName>
        <ecNumber evidence="2">3.2.1.31</ecNumber>
    </recommendedName>
</protein>
<dbReference type="PANTHER" id="PTHR10066">
    <property type="entry name" value="BETA-GLUCURONIDASE"/>
    <property type="match status" value="1"/>
</dbReference>
<accession>A0A4Q1C323</accession>
<dbReference type="InterPro" id="IPR008979">
    <property type="entry name" value="Galactose-bd-like_sf"/>
</dbReference>
<dbReference type="AlphaFoldDB" id="A0A4Q1C323"/>
<proteinExistence type="inferred from homology"/>
<dbReference type="InterPro" id="IPR006103">
    <property type="entry name" value="Glyco_hydro_2_cat"/>
</dbReference>
<comment type="caution">
    <text evidence="10">The sequence shown here is derived from an EMBL/GenBank/DDBJ whole genome shotgun (WGS) entry which is preliminary data.</text>
</comment>
<evidence type="ECO:0000259" key="9">
    <source>
        <dbReference type="Pfam" id="PF02837"/>
    </source>
</evidence>
<evidence type="ECO:0000256" key="1">
    <source>
        <dbReference type="ARBA" id="ARBA00007401"/>
    </source>
</evidence>
<feature type="domain" description="Glycoside hydrolase family 2 catalytic" evidence="8">
    <location>
        <begin position="304"/>
        <end position="600"/>
    </location>
</feature>
<dbReference type="InterPro" id="IPR006104">
    <property type="entry name" value="Glyco_hydro_2_N"/>
</dbReference>
<dbReference type="Pfam" id="PF02837">
    <property type="entry name" value="Glyco_hydro_2_N"/>
    <property type="match status" value="1"/>
</dbReference>
<dbReference type="PROSITE" id="PS00608">
    <property type="entry name" value="GLYCOSYL_HYDROL_F2_2"/>
    <property type="match status" value="1"/>
</dbReference>
<feature type="domain" description="Glycosyl hydrolases family 2 sugar binding" evidence="9">
    <location>
        <begin position="93"/>
        <end position="210"/>
    </location>
</feature>
<dbReference type="Pfam" id="PF02836">
    <property type="entry name" value="Glyco_hydro_2_C"/>
    <property type="match status" value="1"/>
</dbReference>
<dbReference type="SUPFAM" id="SSF49303">
    <property type="entry name" value="beta-Galactosidase/glucuronidase domain"/>
    <property type="match status" value="1"/>
</dbReference>
<dbReference type="GO" id="GO:0004566">
    <property type="term" value="F:beta-glucuronidase activity"/>
    <property type="evidence" value="ECO:0007669"/>
    <property type="project" value="UniProtKB-EC"/>
</dbReference>
<dbReference type="GO" id="GO:0030246">
    <property type="term" value="F:carbohydrate binding"/>
    <property type="evidence" value="ECO:0007669"/>
    <property type="project" value="TreeGrafter"/>
</dbReference>
<dbReference type="Gene3D" id="2.60.40.10">
    <property type="entry name" value="Immunoglobulins"/>
    <property type="match status" value="1"/>
</dbReference>
<dbReference type="InterPro" id="IPR006102">
    <property type="entry name" value="Ig-like_GH2"/>
</dbReference>
<dbReference type="InterPro" id="IPR023232">
    <property type="entry name" value="Glyco_hydro_2_AS"/>
</dbReference>
<keyword evidence="4" id="KW-0378">Hydrolase</keyword>
<evidence type="ECO:0000256" key="3">
    <source>
        <dbReference type="ARBA" id="ARBA00016205"/>
    </source>
</evidence>
<dbReference type="InterPro" id="IPR006101">
    <property type="entry name" value="Glyco_hydro_2"/>
</dbReference>
<dbReference type="SUPFAM" id="SSF49785">
    <property type="entry name" value="Galactose-binding domain-like"/>
    <property type="match status" value="1"/>
</dbReference>
<feature type="domain" description="Glycoside hydrolase family 2 immunoglobulin-like beta-sandwich" evidence="7">
    <location>
        <begin position="259"/>
        <end position="301"/>
    </location>
</feature>
<feature type="chain" id="PRO_5020271672" description="Beta-glucuronidase" evidence="6">
    <location>
        <begin position="23"/>
        <end position="610"/>
    </location>
</feature>
<evidence type="ECO:0000313" key="10">
    <source>
        <dbReference type="EMBL" id="RXK52778.1"/>
    </source>
</evidence>
<dbReference type="GO" id="GO:0005975">
    <property type="term" value="P:carbohydrate metabolic process"/>
    <property type="evidence" value="ECO:0007669"/>
    <property type="project" value="InterPro"/>
</dbReference>
<dbReference type="Gene3D" id="3.20.20.80">
    <property type="entry name" value="Glycosidases"/>
    <property type="match status" value="1"/>
</dbReference>
<dbReference type="EC" id="3.2.1.31" evidence="2"/>
<organism evidence="10 11">
    <name type="scientific">Oleiharenicola lentus</name>
    <dbReference type="NCBI Taxonomy" id="2508720"/>
    <lineage>
        <taxon>Bacteria</taxon>
        <taxon>Pseudomonadati</taxon>
        <taxon>Verrucomicrobiota</taxon>
        <taxon>Opitutia</taxon>
        <taxon>Opitutales</taxon>
        <taxon>Opitutaceae</taxon>
        <taxon>Oleiharenicola</taxon>
    </lineage>
</organism>
<evidence type="ECO:0000259" key="8">
    <source>
        <dbReference type="Pfam" id="PF02836"/>
    </source>
</evidence>
<dbReference type="Proteomes" id="UP000290218">
    <property type="component" value="Unassembled WGS sequence"/>
</dbReference>
<sequence>MHRLLRTVLLGLASLAGLVAHATPLINAAGRQALALNGRWHVIVDPYDNGYVNYRLQRFDASAKPNGGYFLDRKPATPAELIEYDFDTSASLNVPGDWNSQDDKLLYYESTVWYRRLFDFTPRSADARQFIHFGGANYEADVYLNGAKLGRHVGGFTPFEFEVTGKLRSAGNSLVVRVNNARRPEAVPTVNTDWWNYGGLTRDVMLLETPATCIRDFVLRLQPGAGRRVRGFVQLDGSAQPVKVEIPELKISVEAAADARGRANFEFELKGAQLWSPEQPRLYAVTLSSGADRLTEKVGFRTIETRGSDILLNGKPIFLRGISLHEENPLRGGRATTPADARQLLGWAQELGCNYVRLAHYPHNEHMARVADEMGILLWAEVPVYWTIHWDNPETYANAENQLTELVTRDRNRASIIIWSMANETPISPARTVFLKKLVAHTRALDPTRLISAAMERHSPPDDPRTSIVEDELAEVTDLVSFNQYIGWYVGMPDDCAQAKWIINYNKPVIISEFGADALQGFHGDRRARFTEEFQADLYRQTLAMLEKIPQLRGMTPWILCDFRSPRRHLPNIQDGWNRKGLIGENGTRKLAFAVLQEYYARKAAEYARP</sequence>
<dbReference type="InterPro" id="IPR017853">
    <property type="entry name" value="GH"/>
</dbReference>
<evidence type="ECO:0000313" key="11">
    <source>
        <dbReference type="Proteomes" id="UP000290218"/>
    </source>
</evidence>
<evidence type="ECO:0000256" key="4">
    <source>
        <dbReference type="ARBA" id="ARBA00022801"/>
    </source>
</evidence>
<dbReference type="OrthoDB" id="9801077at2"/>
<name>A0A4Q1C323_9BACT</name>
<keyword evidence="5" id="KW-0326">Glycosidase</keyword>
<keyword evidence="6" id="KW-0732">Signal</keyword>
<reference evidence="10 11" key="1">
    <citation type="submission" date="2019-01" db="EMBL/GenBank/DDBJ databases">
        <title>Lacunisphaera sp. strain TWA-58.</title>
        <authorList>
            <person name="Chen W.-M."/>
        </authorList>
    </citation>
    <scope>NUCLEOTIDE SEQUENCE [LARGE SCALE GENOMIC DNA]</scope>
    <source>
        <strain evidence="10 11">TWA-58</strain>
    </source>
</reference>
<dbReference type="PANTHER" id="PTHR10066:SF67">
    <property type="entry name" value="BETA-GLUCURONIDASE"/>
    <property type="match status" value="1"/>
</dbReference>
<dbReference type="Pfam" id="PF00703">
    <property type="entry name" value="Glyco_hydro_2"/>
    <property type="match status" value="1"/>
</dbReference>
<evidence type="ECO:0000256" key="2">
    <source>
        <dbReference type="ARBA" id="ARBA00012761"/>
    </source>
</evidence>
<gene>
    <name evidence="10" type="ORF">ESB00_13735</name>
</gene>
<dbReference type="EMBL" id="SDHX01000002">
    <property type="protein sequence ID" value="RXK52778.1"/>
    <property type="molecule type" value="Genomic_DNA"/>
</dbReference>
<evidence type="ECO:0000259" key="7">
    <source>
        <dbReference type="Pfam" id="PF00703"/>
    </source>
</evidence>
<dbReference type="SUPFAM" id="SSF51445">
    <property type="entry name" value="(Trans)glycosidases"/>
    <property type="match status" value="1"/>
</dbReference>
<dbReference type="RefSeq" id="WP_129048370.1">
    <property type="nucleotide sequence ID" value="NZ_SDHX01000002.1"/>
</dbReference>
<keyword evidence="11" id="KW-1185">Reference proteome</keyword>
<feature type="signal peptide" evidence="6">
    <location>
        <begin position="1"/>
        <end position="22"/>
    </location>
</feature>
<comment type="similarity">
    <text evidence="1">Belongs to the glycosyl hydrolase 2 family.</text>
</comment>
<dbReference type="InterPro" id="IPR013783">
    <property type="entry name" value="Ig-like_fold"/>
</dbReference>
<evidence type="ECO:0000256" key="5">
    <source>
        <dbReference type="ARBA" id="ARBA00023295"/>
    </source>
</evidence>